<dbReference type="EMBL" id="SMLL01000003">
    <property type="protein sequence ID" value="TFZ01314.1"/>
    <property type="molecule type" value="Genomic_DNA"/>
</dbReference>
<dbReference type="RefSeq" id="WP_135284612.1">
    <property type="nucleotide sequence ID" value="NZ_SMLL01000003.1"/>
</dbReference>
<gene>
    <name evidence="2" type="ORF">EZ242_07995</name>
</gene>
<protein>
    <submittedName>
        <fullName evidence="2">Uncharacterized protein</fullName>
    </submittedName>
</protein>
<evidence type="ECO:0000313" key="2">
    <source>
        <dbReference type="EMBL" id="TFZ01314.1"/>
    </source>
</evidence>
<proteinExistence type="predicted"/>
<evidence type="ECO:0000256" key="1">
    <source>
        <dbReference type="SAM" id="MobiDB-lite"/>
    </source>
</evidence>
<dbReference type="AlphaFoldDB" id="A0A4Z0BS72"/>
<comment type="caution">
    <text evidence="2">The sequence shown here is derived from an EMBL/GenBank/DDBJ whole genome shotgun (WGS) entry which is preliminary data.</text>
</comment>
<name>A0A4Z0BS72_9BURK</name>
<evidence type="ECO:0000313" key="3">
    <source>
        <dbReference type="Proteomes" id="UP000297564"/>
    </source>
</evidence>
<feature type="compositionally biased region" description="Polar residues" evidence="1">
    <location>
        <begin position="60"/>
        <end position="70"/>
    </location>
</feature>
<reference evidence="2 3" key="1">
    <citation type="submission" date="2019-03" db="EMBL/GenBank/DDBJ databases">
        <title>Ramlibacter rhizophilus CCTCC AB2015357, whole genome shotgun sequence.</title>
        <authorList>
            <person name="Zhang X."/>
            <person name="Feng G."/>
            <person name="Zhu H."/>
        </authorList>
    </citation>
    <scope>NUCLEOTIDE SEQUENCE [LARGE SCALE GENOMIC DNA]</scope>
    <source>
        <strain evidence="2 3">CCTCC AB2015357</strain>
    </source>
</reference>
<organism evidence="2 3">
    <name type="scientific">Ramlibacter rhizophilus</name>
    <dbReference type="NCBI Taxonomy" id="1781167"/>
    <lineage>
        <taxon>Bacteria</taxon>
        <taxon>Pseudomonadati</taxon>
        <taxon>Pseudomonadota</taxon>
        <taxon>Betaproteobacteria</taxon>
        <taxon>Burkholderiales</taxon>
        <taxon>Comamonadaceae</taxon>
        <taxon>Ramlibacter</taxon>
    </lineage>
</organism>
<sequence>MAEVSSPRRPSLAPLQLEGKPIMEAEPVVFHVPVQDAVDVAPTALPMQVAPLTRAPQPSPDSTASPTVQSMEDPPDPETFARHSAEALAQAVAAPEEARPGALLACLDRWCVTPVCCGDRELACCCCVLLTVGAVVGAVLGEGGAY</sequence>
<feature type="region of interest" description="Disordered" evidence="1">
    <location>
        <begin position="49"/>
        <end position="82"/>
    </location>
</feature>
<accession>A0A4Z0BS72</accession>
<keyword evidence="3" id="KW-1185">Reference proteome</keyword>
<dbReference type="Proteomes" id="UP000297564">
    <property type="component" value="Unassembled WGS sequence"/>
</dbReference>